<dbReference type="PROSITE" id="PS51257">
    <property type="entry name" value="PROKAR_LIPOPROTEIN"/>
    <property type="match status" value="1"/>
</dbReference>
<dbReference type="RefSeq" id="XP_018013247.1">
    <property type="nucleotide sequence ID" value="XM_018157758.2"/>
</dbReference>
<reference evidence="2" key="1">
    <citation type="submission" date="2025-08" db="UniProtKB">
        <authorList>
            <consortium name="RefSeq"/>
        </authorList>
    </citation>
    <scope>IDENTIFICATION</scope>
    <source>
        <tissue evidence="2">Whole organism</tissue>
    </source>
</reference>
<proteinExistence type="predicted"/>
<dbReference type="AlphaFoldDB" id="A0A8B7NHX7"/>
<protein>
    <submittedName>
        <fullName evidence="2">Uncharacterized protein LOC108670296</fullName>
    </submittedName>
</protein>
<sequence length="111" mass="12139">MSLAKVGQHKHQETLMSMLTSLGCPAPSNTSGLDVPSVDFCLQVQANYSRTLIWNILLQDPTAALKTPLVQGVVYSSTLIWNILHQDPTAALKTHLVQGVVYSSTMMLCIR</sequence>
<dbReference type="KEGG" id="hazt:108670296"/>
<dbReference type="GeneID" id="108670296"/>
<accession>A0A8B7NHX7</accession>
<name>A0A8B7NHX7_HYAAZ</name>
<keyword evidence="1" id="KW-1185">Reference proteome</keyword>
<organism evidence="1 2">
    <name type="scientific">Hyalella azteca</name>
    <name type="common">Amphipod</name>
    <dbReference type="NCBI Taxonomy" id="294128"/>
    <lineage>
        <taxon>Eukaryota</taxon>
        <taxon>Metazoa</taxon>
        <taxon>Ecdysozoa</taxon>
        <taxon>Arthropoda</taxon>
        <taxon>Crustacea</taxon>
        <taxon>Multicrustacea</taxon>
        <taxon>Malacostraca</taxon>
        <taxon>Eumalacostraca</taxon>
        <taxon>Peracarida</taxon>
        <taxon>Amphipoda</taxon>
        <taxon>Senticaudata</taxon>
        <taxon>Talitrida</taxon>
        <taxon>Talitroidea</taxon>
        <taxon>Hyalellidae</taxon>
        <taxon>Hyalella</taxon>
    </lineage>
</organism>
<evidence type="ECO:0000313" key="2">
    <source>
        <dbReference type="RefSeq" id="XP_018013247.1"/>
    </source>
</evidence>
<gene>
    <name evidence="2" type="primary">LOC108670296</name>
</gene>
<evidence type="ECO:0000313" key="1">
    <source>
        <dbReference type="Proteomes" id="UP000694843"/>
    </source>
</evidence>
<dbReference type="Proteomes" id="UP000694843">
    <property type="component" value="Unplaced"/>
</dbReference>